<organism evidence="8 9">
    <name type="scientific">Plesiocystis pacifica SIR-1</name>
    <dbReference type="NCBI Taxonomy" id="391625"/>
    <lineage>
        <taxon>Bacteria</taxon>
        <taxon>Pseudomonadati</taxon>
        <taxon>Myxococcota</taxon>
        <taxon>Polyangia</taxon>
        <taxon>Nannocystales</taxon>
        <taxon>Nannocystaceae</taxon>
        <taxon>Plesiocystis</taxon>
    </lineage>
</organism>
<feature type="domain" description="Response regulatory" evidence="7">
    <location>
        <begin position="522"/>
        <end position="636"/>
    </location>
</feature>
<dbReference type="STRING" id="391625.PPSIR1_01047"/>
<protein>
    <recommendedName>
        <fullName evidence="2">histidine kinase</fullName>
        <ecNumber evidence="2">2.7.13.3</ecNumber>
    </recommendedName>
</protein>
<keyword evidence="8" id="KW-0808">Transferase</keyword>
<dbReference type="InterPro" id="IPR036097">
    <property type="entry name" value="HisK_dim/P_sf"/>
</dbReference>
<dbReference type="CDD" id="cd00082">
    <property type="entry name" value="HisKA"/>
    <property type="match status" value="1"/>
</dbReference>
<dbReference type="InterPro" id="IPR004358">
    <property type="entry name" value="Sig_transdc_His_kin-like_C"/>
</dbReference>
<keyword evidence="9" id="KW-1185">Reference proteome</keyword>
<accession>A6GFK5</accession>
<evidence type="ECO:0000259" key="6">
    <source>
        <dbReference type="PROSITE" id="PS50109"/>
    </source>
</evidence>
<keyword evidence="5" id="KW-0175">Coiled coil</keyword>
<dbReference type="EMBL" id="ABCS01000095">
    <property type="protein sequence ID" value="EDM75319.1"/>
    <property type="molecule type" value="Genomic_DNA"/>
</dbReference>
<reference evidence="8 9" key="1">
    <citation type="submission" date="2007-06" db="EMBL/GenBank/DDBJ databases">
        <authorList>
            <person name="Shimkets L."/>
            <person name="Ferriera S."/>
            <person name="Johnson J."/>
            <person name="Kravitz S."/>
            <person name="Beeson K."/>
            <person name="Sutton G."/>
            <person name="Rogers Y.-H."/>
            <person name="Friedman R."/>
            <person name="Frazier M."/>
            <person name="Venter J.C."/>
        </authorList>
    </citation>
    <scope>NUCLEOTIDE SEQUENCE [LARGE SCALE GENOMIC DNA]</scope>
    <source>
        <strain evidence="8 9">SIR-1</strain>
    </source>
</reference>
<dbReference type="Pfam" id="PF00512">
    <property type="entry name" value="HisKA"/>
    <property type="match status" value="1"/>
</dbReference>
<dbReference type="RefSeq" id="WP_006975495.1">
    <property type="nucleotide sequence ID" value="NZ_ABCS01000095.1"/>
</dbReference>
<dbReference type="Pfam" id="PF02518">
    <property type="entry name" value="HATPase_c"/>
    <property type="match status" value="1"/>
</dbReference>
<dbReference type="PRINTS" id="PR00344">
    <property type="entry name" value="BCTRLSENSOR"/>
</dbReference>
<dbReference type="InterPro" id="IPR011006">
    <property type="entry name" value="CheY-like_superfamily"/>
</dbReference>
<dbReference type="PANTHER" id="PTHR43065:SF42">
    <property type="entry name" value="TWO-COMPONENT SENSOR PPRA"/>
    <property type="match status" value="1"/>
</dbReference>
<evidence type="ECO:0000256" key="5">
    <source>
        <dbReference type="SAM" id="Coils"/>
    </source>
</evidence>
<evidence type="ECO:0000256" key="1">
    <source>
        <dbReference type="ARBA" id="ARBA00000085"/>
    </source>
</evidence>
<dbReference type="SMART" id="SM00388">
    <property type="entry name" value="HisKA"/>
    <property type="match status" value="1"/>
</dbReference>
<evidence type="ECO:0000256" key="3">
    <source>
        <dbReference type="ARBA" id="ARBA00022553"/>
    </source>
</evidence>
<dbReference type="PROSITE" id="PS50110">
    <property type="entry name" value="RESPONSE_REGULATORY"/>
    <property type="match status" value="1"/>
</dbReference>
<dbReference type="SMART" id="SM00387">
    <property type="entry name" value="HATPase_c"/>
    <property type="match status" value="1"/>
</dbReference>
<dbReference type="Gene3D" id="3.30.565.10">
    <property type="entry name" value="Histidine kinase-like ATPase, C-terminal domain"/>
    <property type="match status" value="1"/>
</dbReference>
<sequence length="639" mass="71150">MTSSKNSLPLEVSCQMLGTAFELCDGLGGDRQQLIRALPYSMEHMLDGRRWIDWESFALLMGRLVDEYGATPARVAEISVESMERSLPRALLGVAGLFASPSAVARWYLDTDGIVHNYCRVFRTSFVERVADLEFEWTVELRDPRLTLTTVNFWSMQAQIEFAFRRMGARDAVVEMRALERGFHYRARLQRRSVGMRVRGLLARSLGRLLPARRAREMLSQTNAAQLEQLRELEAEVRRRERVEEQLRQQVAEAEELQRQLGRSQRLNSLGLLAGGLAHDFNNLLVAIMGHTGMLRLEAEGLSREALEDLDGLDEAAARARELTRQLLTFGRAQAMELSEVELGAALRQSWRLLGRLLPSSIRKLLVIEDEALRLVVDRAQLEQVVMNLCINARDAMPEGGELEVRLRRVALSAEALGAEREAVEPGEFAQISVRDTGEGIAPADLERIFDPFFTTKAEGQGTGLGLSVVFGVVHRHGGLVRVDSELGRGTTFEVYLPLDAREASVAAVQEARAPAPGGDERILLVEDHDLVRRIAEELLRGAGYEVSVVEDGEQASATLSEQRVDLVLTDVVMPRRSGIELARELQVTQPGLPLILMTGYTTERAQLDELASAGVGLLSKPFCREELLWAVRDALEPS</sequence>
<evidence type="ECO:0000259" key="7">
    <source>
        <dbReference type="PROSITE" id="PS50110"/>
    </source>
</evidence>
<dbReference type="AlphaFoldDB" id="A6GFK5"/>
<feature type="coiled-coil region" evidence="5">
    <location>
        <begin position="216"/>
        <end position="267"/>
    </location>
</feature>
<dbReference type="PROSITE" id="PS50109">
    <property type="entry name" value="HIS_KIN"/>
    <property type="match status" value="1"/>
</dbReference>
<dbReference type="SMART" id="SM00448">
    <property type="entry name" value="REC"/>
    <property type="match status" value="1"/>
</dbReference>
<evidence type="ECO:0000313" key="9">
    <source>
        <dbReference type="Proteomes" id="UP000005801"/>
    </source>
</evidence>
<dbReference type="InterPro" id="IPR036890">
    <property type="entry name" value="HATPase_C_sf"/>
</dbReference>
<dbReference type="SUPFAM" id="SSF55874">
    <property type="entry name" value="ATPase domain of HSP90 chaperone/DNA topoisomerase II/histidine kinase"/>
    <property type="match status" value="1"/>
</dbReference>
<dbReference type="eggNOG" id="COG4191">
    <property type="taxonomic scope" value="Bacteria"/>
</dbReference>
<dbReference type="EC" id="2.7.13.3" evidence="2"/>
<dbReference type="Proteomes" id="UP000005801">
    <property type="component" value="Unassembled WGS sequence"/>
</dbReference>
<evidence type="ECO:0000256" key="2">
    <source>
        <dbReference type="ARBA" id="ARBA00012438"/>
    </source>
</evidence>
<comment type="catalytic activity">
    <reaction evidence="1">
        <text>ATP + protein L-histidine = ADP + protein N-phospho-L-histidine.</text>
        <dbReference type="EC" id="2.7.13.3"/>
    </reaction>
</comment>
<dbReference type="Gene3D" id="1.10.287.130">
    <property type="match status" value="1"/>
</dbReference>
<proteinExistence type="predicted"/>
<comment type="caution">
    <text evidence="8">The sequence shown here is derived from an EMBL/GenBank/DDBJ whole genome shotgun (WGS) entry which is preliminary data.</text>
</comment>
<dbReference type="InterPro" id="IPR005467">
    <property type="entry name" value="His_kinase_dom"/>
</dbReference>
<feature type="domain" description="Histidine kinase" evidence="6">
    <location>
        <begin position="276"/>
        <end position="501"/>
    </location>
</feature>
<dbReference type="InterPro" id="IPR003594">
    <property type="entry name" value="HATPase_dom"/>
</dbReference>
<dbReference type="InterPro" id="IPR001789">
    <property type="entry name" value="Sig_transdc_resp-reg_receiver"/>
</dbReference>
<name>A6GFK5_9BACT</name>
<keyword evidence="3 4" id="KW-0597">Phosphoprotein</keyword>
<dbReference type="GO" id="GO:0000155">
    <property type="term" value="F:phosphorelay sensor kinase activity"/>
    <property type="evidence" value="ECO:0007669"/>
    <property type="project" value="InterPro"/>
</dbReference>
<dbReference type="SUPFAM" id="SSF52172">
    <property type="entry name" value="CheY-like"/>
    <property type="match status" value="1"/>
</dbReference>
<dbReference type="CDD" id="cd00156">
    <property type="entry name" value="REC"/>
    <property type="match status" value="1"/>
</dbReference>
<dbReference type="Pfam" id="PF00072">
    <property type="entry name" value="Response_reg"/>
    <property type="match status" value="1"/>
</dbReference>
<dbReference type="SUPFAM" id="SSF47384">
    <property type="entry name" value="Homodimeric domain of signal transducing histidine kinase"/>
    <property type="match status" value="1"/>
</dbReference>
<dbReference type="InterPro" id="IPR003661">
    <property type="entry name" value="HisK_dim/P_dom"/>
</dbReference>
<evidence type="ECO:0000313" key="8">
    <source>
        <dbReference type="EMBL" id="EDM75319.1"/>
    </source>
</evidence>
<dbReference type="Gene3D" id="3.40.50.2300">
    <property type="match status" value="1"/>
</dbReference>
<gene>
    <name evidence="8" type="ORF">PPSIR1_01047</name>
</gene>
<feature type="modified residue" description="4-aspartylphosphate" evidence="4">
    <location>
        <position position="571"/>
    </location>
</feature>
<keyword evidence="8" id="KW-0418">Kinase</keyword>
<dbReference type="PANTHER" id="PTHR43065">
    <property type="entry name" value="SENSOR HISTIDINE KINASE"/>
    <property type="match status" value="1"/>
</dbReference>
<dbReference type="OrthoDB" id="9813024at2"/>
<evidence type="ECO:0000256" key="4">
    <source>
        <dbReference type="PROSITE-ProRule" id="PRU00169"/>
    </source>
</evidence>